<dbReference type="SUPFAM" id="SSF51206">
    <property type="entry name" value="cAMP-binding domain-like"/>
    <property type="match status" value="1"/>
</dbReference>
<dbReference type="InterPro" id="IPR011547">
    <property type="entry name" value="SLC26A/SulP_dom"/>
</dbReference>
<feature type="region of interest" description="Disordered" evidence="8">
    <location>
        <begin position="426"/>
        <end position="452"/>
    </location>
</feature>
<feature type="region of interest" description="Disordered" evidence="8">
    <location>
        <begin position="319"/>
        <end position="410"/>
    </location>
</feature>
<feature type="region of interest" description="Disordered" evidence="8">
    <location>
        <begin position="48"/>
        <end position="158"/>
    </location>
</feature>
<evidence type="ECO:0008006" key="14">
    <source>
        <dbReference type="Google" id="ProtNLM"/>
    </source>
</evidence>
<reference evidence="13" key="2">
    <citation type="submission" date="2015-01" db="EMBL/GenBank/DDBJ databases">
        <title>Evolutionary Origins and Diversification of the Mycorrhizal Mutualists.</title>
        <authorList>
            <consortium name="DOE Joint Genome Institute"/>
            <consortium name="Mycorrhizal Genomics Consortium"/>
            <person name="Kohler A."/>
            <person name="Kuo A."/>
            <person name="Nagy L.G."/>
            <person name="Floudas D."/>
            <person name="Copeland A."/>
            <person name="Barry K.W."/>
            <person name="Cichocki N."/>
            <person name="Veneault-Fourrey C."/>
            <person name="LaButti K."/>
            <person name="Lindquist E.A."/>
            <person name="Lipzen A."/>
            <person name="Lundell T."/>
            <person name="Morin E."/>
            <person name="Murat C."/>
            <person name="Riley R."/>
            <person name="Ohm R."/>
            <person name="Sun H."/>
            <person name="Tunlid A."/>
            <person name="Henrissat B."/>
            <person name="Grigoriev I.V."/>
            <person name="Hibbett D.S."/>
            <person name="Martin F."/>
        </authorList>
    </citation>
    <scope>NUCLEOTIDE SEQUENCE [LARGE SCALE GENOMIC DNA]</scope>
    <source>
        <strain evidence="13">MUT 4182</strain>
    </source>
</reference>
<organism evidence="12 13">
    <name type="scientific">Tulasnella calospora MUT 4182</name>
    <dbReference type="NCBI Taxonomy" id="1051891"/>
    <lineage>
        <taxon>Eukaryota</taxon>
        <taxon>Fungi</taxon>
        <taxon>Dikarya</taxon>
        <taxon>Basidiomycota</taxon>
        <taxon>Agaricomycotina</taxon>
        <taxon>Agaricomycetes</taxon>
        <taxon>Cantharellales</taxon>
        <taxon>Tulasnellaceae</taxon>
        <taxon>Tulasnella</taxon>
    </lineage>
</organism>
<feature type="transmembrane region" description="Helical" evidence="9">
    <location>
        <begin position="521"/>
        <end position="544"/>
    </location>
</feature>
<feature type="transmembrane region" description="Helical" evidence="9">
    <location>
        <begin position="690"/>
        <end position="723"/>
    </location>
</feature>
<keyword evidence="6 9" id="KW-1133">Transmembrane helix</keyword>
<dbReference type="EMBL" id="KN823092">
    <property type="protein sequence ID" value="KIO23152.1"/>
    <property type="molecule type" value="Genomic_DNA"/>
</dbReference>
<evidence type="ECO:0000256" key="9">
    <source>
        <dbReference type="SAM" id="Phobius"/>
    </source>
</evidence>
<feature type="compositionally biased region" description="Low complexity" evidence="8">
    <location>
        <begin position="319"/>
        <end position="342"/>
    </location>
</feature>
<dbReference type="Proteomes" id="UP000054248">
    <property type="component" value="Unassembled WGS sequence"/>
</dbReference>
<evidence type="ECO:0000256" key="1">
    <source>
        <dbReference type="ARBA" id="ARBA00004128"/>
    </source>
</evidence>
<dbReference type="CDD" id="cd07042">
    <property type="entry name" value="STAS_SulP_like_sulfate_transporter"/>
    <property type="match status" value="1"/>
</dbReference>
<dbReference type="Gene3D" id="3.30.750.24">
    <property type="entry name" value="STAS domain"/>
    <property type="match status" value="1"/>
</dbReference>
<evidence type="ECO:0000256" key="3">
    <source>
        <dbReference type="ARBA" id="ARBA00022554"/>
    </source>
</evidence>
<dbReference type="GO" id="GO:0000329">
    <property type="term" value="C:fungal-type vacuole membrane"/>
    <property type="evidence" value="ECO:0007669"/>
    <property type="project" value="UniProtKB-ARBA"/>
</dbReference>
<dbReference type="PANTHER" id="PTHR43310:SF4">
    <property type="entry name" value="AFR304WP"/>
    <property type="match status" value="1"/>
</dbReference>
<feature type="domain" description="STAS" evidence="11">
    <location>
        <begin position="814"/>
        <end position="924"/>
    </location>
</feature>
<dbReference type="InterPro" id="IPR018490">
    <property type="entry name" value="cNMP-bd_dom_sf"/>
</dbReference>
<keyword evidence="13" id="KW-1185">Reference proteome</keyword>
<dbReference type="PROSITE" id="PS50042">
    <property type="entry name" value="CNMP_BINDING_3"/>
    <property type="match status" value="1"/>
</dbReference>
<feature type="transmembrane region" description="Helical" evidence="9">
    <location>
        <begin position="743"/>
        <end position="775"/>
    </location>
</feature>
<keyword evidence="5" id="KW-0029">Amino-acid transport</keyword>
<evidence type="ECO:0000256" key="2">
    <source>
        <dbReference type="ARBA" id="ARBA00022448"/>
    </source>
</evidence>
<dbReference type="Pfam" id="PF01740">
    <property type="entry name" value="STAS"/>
    <property type="match status" value="1"/>
</dbReference>
<dbReference type="FunFam" id="3.30.750.24:FF:000012">
    <property type="entry name" value="Sulfate transporter family protein"/>
    <property type="match status" value="1"/>
</dbReference>
<evidence type="ECO:0000259" key="10">
    <source>
        <dbReference type="PROSITE" id="PS50042"/>
    </source>
</evidence>
<dbReference type="GO" id="GO:0034490">
    <property type="term" value="P:basic amino acid transmembrane import into vacuole"/>
    <property type="evidence" value="ECO:0007669"/>
    <property type="project" value="UniProtKB-ARBA"/>
</dbReference>
<keyword evidence="2" id="KW-0813">Transport</keyword>
<comment type="subcellular location">
    <subcellularLocation>
        <location evidence="1">Vacuole membrane</location>
        <topology evidence="1">Multi-pass membrane protein</topology>
    </subcellularLocation>
</comment>
<evidence type="ECO:0000256" key="6">
    <source>
        <dbReference type="ARBA" id="ARBA00022989"/>
    </source>
</evidence>
<evidence type="ECO:0000256" key="4">
    <source>
        <dbReference type="ARBA" id="ARBA00022692"/>
    </source>
</evidence>
<dbReference type="InterPro" id="IPR052706">
    <property type="entry name" value="Membrane-Transporter-like"/>
</dbReference>
<keyword evidence="7 9" id="KW-0472">Membrane</keyword>
<dbReference type="HOGENOM" id="CLU_003182_0_1_1"/>
<proteinExistence type="predicted"/>
<evidence type="ECO:0000313" key="12">
    <source>
        <dbReference type="EMBL" id="KIO23152.1"/>
    </source>
</evidence>
<accession>A0A0C3LNZ8</accession>
<keyword evidence="3" id="KW-0926">Vacuole</keyword>
<name>A0A0C3LNZ8_9AGAM</name>
<dbReference type="CDD" id="cd00038">
    <property type="entry name" value="CAP_ED"/>
    <property type="match status" value="1"/>
</dbReference>
<feature type="transmembrane region" description="Helical" evidence="9">
    <location>
        <begin position="584"/>
        <end position="602"/>
    </location>
</feature>
<reference evidence="12 13" key="1">
    <citation type="submission" date="2014-04" db="EMBL/GenBank/DDBJ databases">
        <authorList>
            <consortium name="DOE Joint Genome Institute"/>
            <person name="Kuo A."/>
            <person name="Girlanda M."/>
            <person name="Perotto S."/>
            <person name="Kohler A."/>
            <person name="Nagy L.G."/>
            <person name="Floudas D."/>
            <person name="Copeland A."/>
            <person name="Barry K.W."/>
            <person name="Cichocki N."/>
            <person name="Veneault-Fourrey C."/>
            <person name="LaButti K."/>
            <person name="Lindquist E.A."/>
            <person name="Lipzen A."/>
            <person name="Lundell T."/>
            <person name="Morin E."/>
            <person name="Murat C."/>
            <person name="Sun H."/>
            <person name="Tunlid A."/>
            <person name="Henrissat B."/>
            <person name="Grigoriev I.V."/>
            <person name="Hibbett D.S."/>
            <person name="Martin F."/>
            <person name="Nordberg H.P."/>
            <person name="Cantor M.N."/>
            <person name="Hua S.X."/>
        </authorList>
    </citation>
    <scope>NUCLEOTIDE SEQUENCE [LARGE SCALE GENOMIC DNA]</scope>
    <source>
        <strain evidence="12 13">MUT 4182</strain>
    </source>
</reference>
<evidence type="ECO:0000259" key="11">
    <source>
        <dbReference type="PROSITE" id="PS50801"/>
    </source>
</evidence>
<dbReference type="InterPro" id="IPR014710">
    <property type="entry name" value="RmlC-like_jellyroll"/>
</dbReference>
<feature type="compositionally biased region" description="Polar residues" evidence="8">
    <location>
        <begin position="428"/>
        <end position="444"/>
    </location>
</feature>
<dbReference type="OrthoDB" id="409725at2759"/>
<evidence type="ECO:0000256" key="7">
    <source>
        <dbReference type="ARBA" id="ARBA00023136"/>
    </source>
</evidence>
<feature type="domain" description="Cyclic nucleotide-binding" evidence="10">
    <location>
        <begin position="1008"/>
        <end position="1051"/>
    </location>
</feature>
<evidence type="ECO:0000256" key="5">
    <source>
        <dbReference type="ARBA" id="ARBA00022970"/>
    </source>
</evidence>
<dbReference type="SUPFAM" id="SSF52091">
    <property type="entry name" value="SpoIIaa-like"/>
    <property type="match status" value="1"/>
</dbReference>
<sequence>MITRWGVQIFSGWLIAPACQNGIRSGQDLNFPEDSFAFTSSLQIAQTSNMPARDPLISPRRNLPSAGTTLPMPGSDTSPSAPPPPLTAIMPPQASAPQIRPLNGPGASSYLPGTSNTYYAFDDSEDDVNSMQDDDHRDRSYHRRGSAGMRTPPPVASGSQWLVASYHNSPKRPSMQRRGSASTFRSDVFSDTADVIRARTALLADMPYRRSSPSTHNIPLSAATQTSFYTADDGAGGERFYPATYVPPPSAKFNSSSSVTNVVGADVILPPSVDAAASTAAPIVSSAPTSLFHSHTHSHTHHPSAAATAALAPLETVIERPSPTSSSPSSSTSNSPRNASPSGLSRMFAREKSKSRSNSPAAPPRPTTNQDQDVESGVPKVLVRRATGEAEEGEESSGSATPTATEDAERARSDGVLLDMQNAHNEEQAATETSRLLPSNSALPTSYGGPAQSSVKSYVAATRGNIVDRISSASKALAKRSTYSSIGKEAVSSIPAVILGMLLNILDGVSYGFIMFPTGTLFAGFGGIGVSMFFVTTIIAQLVYSLGGSTFAGANGSMMIEVVPFFHMIANGIVEVVGEDDVETVVATTMVAFAFSSIITDFRKTSFPALIATMPTQLALLFFNILHPPLNVPALAVSLNVDEVDTNRELVAHGISNVLAGCLGTVPNYLVYVNTLMFYRVGGGSRISGLLLAAATFVLLIIGTAPIGYIPIMLVGALIFVLGIDLIKEAVWDTRHRTSTSEYITIIAIMVAMSLWDFVIGVLFGIVLACIFFVVQNSRRRSIRAIYTGASSMSTVRRPSAHREYLREVGKQTVIMRLQGFLFFGTITNVEETIRKLLDQAAWERHPIRFLIIDLALVGGLDMSSAEAFARVHRLLTAKSVTLIFCGVSADSTIAHALQAVDLWTDHEDGVEAFEDLNQALEWTENAYLRAWFSVTYQQKVERADKPIEFPGKRQNSPIRLTESFQNSPRRNQLHDAGTRIMPPELAPNPQSPDTEPVNTLLKAFSSYATDLDESFYSQLVPYLKQVVVPGGHVLFSQDEESDGLYLIEHGVMRAVYRFKSKKAWSAELWPENYLRSQKHRGTLL</sequence>
<feature type="transmembrane region" description="Helical" evidence="9">
    <location>
        <begin position="650"/>
        <end position="670"/>
    </location>
</feature>
<gene>
    <name evidence="12" type="ORF">M407DRAFT_215409</name>
</gene>
<dbReference type="InterPro" id="IPR036513">
    <property type="entry name" value="STAS_dom_sf"/>
</dbReference>
<dbReference type="AlphaFoldDB" id="A0A0C3LNZ8"/>
<protein>
    <recommendedName>
        <fullName evidence="14">STAS domain-containing protein</fullName>
    </recommendedName>
</protein>
<evidence type="ECO:0000313" key="13">
    <source>
        <dbReference type="Proteomes" id="UP000054248"/>
    </source>
</evidence>
<feature type="transmembrane region" description="Helical" evidence="9">
    <location>
        <begin position="494"/>
        <end position="514"/>
    </location>
</feature>
<dbReference type="STRING" id="1051891.A0A0C3LNZ8"/>
<keyword evidence="4 9" id="KW-0812">Transmembrane</keyword>
<dbReference type="Gene3D" id="2.60.120.10">
    <property type="entry name" value="Jelly Rolls"/>
    <property type="match status" value="1"/>
</dbReference>
<feature type="transmembrane region" description="Helical" evidence="9">
    <location>
        <begin position="609"/>
        <end position="630"/>
    </location>
</feature>
<dbReference type="InterPro" id="IPR000595">
    <property type="entry name" value="cNMP-bd_dom"/>
</dbReference>
<dbReference type="PROSITE" id="PS50801">
    <property type="entry name" value="STAS"/>
    <property type="match status" value="1"/>
</dbReference>
<dbReference type="PANTHER" id="PTHR43310">
    <property type="entry name" value="SULFATE TRANSPORTER YBAR-RELATED"/>
    <property type="match status" value="1"/>
</dbReference>
<dbReference type="InterPro" id="IPR002645">
    <property type="entry name" value="STAS_dom"/>
</dbReference>
<evidence type="ECO:0000256" key="8">
    <source>
        <dbReference type="SAM" id="MobiDB-lite"/>
    </source>
</evidence>
<dbReference type="Pfam" id="PF00916">
    <property type="entry name" value="Sulfate_transp"/>
    <property type="match status" value="1"/>
</dbReference>